<accession>A0AB34J6E6</accession>
<keyword evidence="1" id="KW-0808">Transferase</keyword>
<gene>
    <name evidence="4" type="ORF">AB1Y20_001905</name>
</gene>
<dbReference type="Gene3D" id="3.40.50.150">
    <property type="entry name" value="Vaccinia Virus protein VP39"/>
    <property type="match status" value="1"/>
</dbReference>
<dbReference type="EMBL" id="JBGBPQ010000011">
    <property type="protein sequence ID" value="KAL1515273.1"/>
    <property type="molecule type" value="Genomic_DNA"/>
</dbReference>
<evidence type="ECO:0000259" key="3">
    <source>
        <dbReference type="Pfam" id="PF08241"/>
    </source>
</evidence>
<dbReference type="CDD" id="cd02440">
    <property type="entry name" value="AdoMet_MTases"/>
    <property type="match status" value="1"/>
</dbReference>
<dbReference type="GO" id="GO:0016126">
    <property type="term" value="P:sterol biosynthetic process"/>
    <property type="evidence" value="ECO:0007669"/>
    <property type="project" value="TreeGrafter"/>
</dbReference>
<proteinExistence type="inferred from homology"/>
<dbReference type="GO" id="GO:0003838">
    <property type="term" value="F:sterol 24-C-methyltransferase activity"/>
    <property type="evidence" value="ECO:0007669"/>
    <property type="project" value="TreeGrafter"/>
</dbReference>
<protein>
    <recommendedName>
        <fullName evidence="3">Methyltransferase type 11 domain-containing protein</fullName>
    </recommendedName>
</protein>
<sequence length="551" mass="61160">MRQDLWCFRHGQHVWIRISRNNLPVRDVFVSALPRIQARGGLLLVPPPPSASPFPFLAPLLALLVVFVAVARSSSVVSSFSSLSPLLLADRPSLLRIHLPPSLPARAKPLHFLPSPPHPLLPPPSPRLPPPLPSFPLLHPSRLLRPDAWRAMGGKMPKPKPVAKPPAAKASPRSWLSKMAVAVLVLAGLVYVVPTNPTQQLGMLVSLMRSGLPGAENTTEFDGIYSNGNLKGNEQQKKKYDADVANSFYNLATKFYEYGWGDSFHFGWRLQGEGHQMSIKNSQNFVAQKLRVRDMDRVLDLGCGIGGPLRGIVRATGANVTGLTINEHQVARAREITATLPEYMRARCHYMVNDYLDIKGLEPASFDAAFYMESSLHCENRTKTFSETFKLLKPGGRLVAMEYVTLPGWKPDDPEQSELMKMHLHGNGAARTPTIEEDLKMIRDAGFQIEEHFDFMAVGEQLYGDQEFPWWGDLQSGPYHNWVPALFPAHPYVRKVLPHFLNFFASIGLVPEDVPRAAELMNIGGDGLSLLGKYKAITPQYFVGAIKPAKA</sequence>
<dbReference type="SUPFAM" id="SSF53335">
    <property type="entry name" value="S-adenosyl-L-methionine-dependent methyltransferases"/>
    <property type="match status" value="1"/>
</dbReference>
<dbReference type="Proteomes" id="UP001515480">
    <property type="component" value="Unassembled WGS sequence"/>
</dbReference>
<dbReference type="Pfam" id="PF08241">
    <property type="entry name" value="Methyltransf_11"/>
    <property type="match status" value="1"/>
</dbReference>
<dbReference type="InterPro" id="IPR050447">
    <property type="entry name" value="Erg6_SMT_methyltransf"/>
</dbReference>
<dbReference type="AlphaFoldDB" id="A0AB34J6E6"/>
<evidence type="ECO:0000313" key="4">
    <source>
        <dbReference type="EMBL" id="KAL1515273.1"/>
    </source>
</evidence>
<keyword evidence="5" id="KW-1185">Reference proteome</keyword>
<evidence type="ECO:0000256" key="1">
    <source>
        <dbReference type="ARBA" id="ARBA00022679"/>
    </source>
</evidence>
<dbReference type="InterPro" id="IPR029063">
    <property type="entry name" value="SAM-dependent_MTases_sf"/>
</dbReference>
<dbReference type="InterPro" id="IPR013216">
    <property type="entry name" value="Methyltransf_11"/>
</dbReference>
<dbReference type="PANTHER" id="PTHR44068:SF1">
    <property type="entry name" value="HYPOTHETICAL LOC100005854"/>
    <property type="match status" value="1"/>
</dbReference>
<feature type="domain" description="Methyltransferase type 11" evidence="3">
    <location>
        <begin position="299"/>
        <end position="399"/>
    </location>
</feature>
<dbReference type="PANTHER" id="PTHR44068">
    <property type="entry name" value="ZGC:194242"/>
    <property type="match status" value="1"/>
</dbReference>
<evidence type="ECO:0000313" key="5">
    <source>
        <dbReference type="Proteomes" id="UP001515480"/>
    </source>
</evidence>
<reference evidence="4 5" key="1">
    <citation type="journal article" date="2024" name="Science">
        <title>Giant polyketide synthase enzymes in the biosynthesis of giant marine polyether toxins.</title>
        <authorList>
            <person name="Fallon T.R."/>
            <person name="Shende V.V."/>
            <person name="Wierzbicki I.H."/>
            <person name="Pendleton A.L."/>
            <person name="Watervoot N.F."/>
            <person name="Auber R.P."/>
            <person name="Gonzalez D.J."/>
            <person name="Wisecaver J.H."/>
            <person name="Moore B.S."/>
        </authorList>
    </citation>
    <scope>NUCLEOTIDE SEQUENCE [LARGE SCALE GENOMIC DNA]</scope>
    <source>
        <strain evidence="4 5">12B1</strain>
    </source>
</reference>
<comment type="caution">
    <text evidence="4">The sequence shown here is derived from an EMBL/GenBank/DDBJ whole genome shotgun (WGS) entry which is preliminary data.</text>
</comment>
<name>A0AB34J6E6_PRYPA</name>
<organism evidence="4 5">
    <name type="scientific">Prymnesium parvum</name>
    <name type="common">Toxic golden alga</name>
    <dbReference type="NCBI Taxonomy" id="97485"/>
    <lineage>
        <taxon>Eukaryota</taxon>
        <taxon>Haptista</taxon>
        <taxon>Haptophyta</taxon>
        <taxon>Prymnesiophyceae</taxon>
        <taxon>Prymnesiales</taxon>
        <taxon>Prymnesiaceae</taxon>
        <taxon>Prymnesium</taxon>
    </lineage>
</organism>
<comment type="similarity">
    <text evidence="2">Belongs to the class I-like SAM-binding methyltransferase superfamily. Erg6/SMT family.</text>
</comment>
<evidence type="ECO:0000256" key="2">
    <source>
        <dbReference type="ARBA" id="ARBA00038188"/>
    </source>
</evidence>
<dbReference type="GO" id="GO:0005783">
    <property type="term" value="C:endoplasmic reticulum"/>
    <property type="evidence" value="ECO:0007669"/>
    <property type="project" value="TreeGrafter"/>
</dbReference>